<dbReference type="Pfam" id="PF00106">
    <property type="entry name" value="adh_short"/>
    <property type="match status" value="1"/>
</dbReference>
<sequence>MSKSVQKRSPRYGATALVTGASDGIGEAFARELARRGYNLILVARREDRLRALADAVQSKYGVQARVIAADLGKAEDVERVIAATAAEDVGLLVAAAGFGTSGAFVEQPIEPELDMIDVNCRAVVALTHAFARRFIRRGAGGIVLFGSLVGFQGVPRAANYAATKAFIQSFVEGLRPELKQFGVDVISVAPGPVASGFAARANMVMGAAAKPGRIPREALAALGRKTTVRPGFLSKALEALFFGLPRGARTLIMTQVMKSMARGTAEGMPSPPGR</sequence>
<dbReference type="RefSeq" id="YP_002517795.1">
    <property type="nucleotide sequence ID" value="NC_011916.1"/>
</dbReference>
<dbReference type="KEGG" id="ccs:CCNA_02422"/>
<keyword evidence="5" id="KW-1185">Reference proteome</keyword>
<dbReference type="InterPro" id="IPR057326">
    <property type="entry name" value="KR_dom"/>
</dbReference>
<dbReference type="InterPro" id="IPR036291">
    <property type="entry name" value="NAD(P)-bd_dom_sf"/>
</dbReference>
<organism evidence="4 5">
    <name type="scientific">Caulobacter vibrioides (strain NA1000 / CB15N)</name>
    <name type="common">Caulobacter crescentus</name>
    <dbReference type="NCBI Taxonomy" id="565050"/>
    <lineage>
        <taxon>Bacteria</taxon>
        <taxon>Pseudomonadati</taxon>
        <taxon>Pseudomonadota</taxon>
        <taxon>Alphaproteobacteria</taxon>
        <taxon>Caulobacterales</taxon>
        <taxon>Caulobacteraceae</taxon>
        <taxon>Caulobacter</taxon>
    </lineage>
</organism>
<dbReference type="InterPro" id="IPR002347">
    <property type="entry name" value="SDR_fam"/>
</dbReference>
<dbReference type="AlphaFoldDB" id="A0A0H3CAL7"/>
<evidence type="ECO:0000256" key="1">
    <source>
        <dbReference type="ARBA" id="ARBA00006484"/>
    </source>
</evidence>
<comment type="similarity">
    <text evidence="1">Belongs to the short-chain dehydrogenases/reductases (SDR) family.</text>
</comment>
<dbReference type="SMR" id="A0A0H3CAL7"/>
<protein>
    <submittedName>
        <fullName evidence="4">Short chain dehydrogenase</fullName>
        <ecNumber evidence="4">1.-.-.-</ecNumber>
    </submittedName>
</protein>
<dbReference type="GO" id="GO:0016491">
    <property type="term" value="F:oxidoreductase activity"/>
    <property type="evidence" value="ECO:0007669"/>
    <property type="project" value="UniProtKB-KW"/>
</dbReference>
<keyword evidence="2 4" id="KW-0560">Oxidoreductase</keyword>
<reference evidence="4 5" key="1">
    <citation type="journal article" date="2010" name="J. Bacteriol.">
        <title>The genetic basis of laboratory adaptation in Caulobacter crescentus.</title>
        <authorList>
            <person name="Marks M.E."/>
            <person name="Castro-Rojas C.M."/>
            <person name="Teiling C."/>
            <person name="Du L."/>
            <person name="Kapatral V."/>
            <person name="Walunas T.L."/>
            <person name="Crosson S."/>
        </authorList>
    </citation>
    <scope>NUCLEOTIDE SEQUENCE [LARGE SCALE GENOMIC DNA]</scope>
    <source>
        <strain evidence="5">NA1000 / CB15N</strain>
    </source>
</reference>
<evidence type="ECO:0000313" key="5">
    <source>
        <dbReference type="Proteomes" id="UP000001364"/>
    </source>
</evidence>
<dbReference type="PhylomeDB" id="A0A0H3CAL7"/>
<dbReference type="SMART" id="SM00822">
    <property type="entry name" value="PKS_KR"/>
    <property type="match status" value="1"/>
</dbReference>
<evidence type="ECO:0000313" key="4">
    <source>
        <dbReference type="EMBL" id="ACL95887.1"/>
    </source>
</evidence>
<dbReference type="InterPro" id="IPR020904">
    <property type="entry name" value="Sc_DH/Rdtase_CS"/>
</dbReference>
<evidence type="ECO:0000259" key="3">
    <source>
        <dbReference type="SMART" id="SM00822"/>
    </source>
</evidence>
<dbReference type="PIRSF" id="PIRSF000126">
    <property type="entry name" value="11-beta-HSD1"/>
    <property type="match status" value="1"/>
</dbReference>
<dbReference type="SUPFAM" id="SSF51735">
    <property type="entry name" value="NAD(P)-binding Rossmann-fold domains"/>
    <property type="match status" value="1"/>
</dbReference>
<gene>
    <name evidence="4" type="ordered locus">CCNA_02422</name>
</gene>
<evidence type="ECO:0000256" key="2">
    <source>
        <dbReference type="ARBA" id="ARBA00023002"/>
    </source>
</evidence>
<dbReference type="RefSeq" id="WP_010920196.1">
    <property type="nucleotide sequence ID" value="NC_011916.1"/>
</dbReference>
<dbReference type="HOGENOM" id="CLU_010194_2_1_5"/>
<dbReference type="Proteomes" id="UP000001364">
    <property type="component" value="Chromosome"/>
</dbReference>
<dbReference type="OrthoDB" id="9810734at2"/>
<name>A0A0H3CAL7_CAUVN</name>
<accession>A0A0H3CAL7</accession>
<dbReference type="EC" id="1.-.-.-" evidence="4"/>
<dbReference type="GeneID" id="7331655"/>
<dbReference type="EMBL" id="CP001340">
    <property type="protein sequence ID" value="ACL95887.1"/>
    <property type="molecule type" value="Genomic_DNA"/>
</dbReference>
<proteinExistence type="inferred from homology"/>
<dbReference type="PANTHER" id="PTHR42901:SF1">
    <property type="entry name" value="ALCOHOL DEHYDROGENASE"/>
    <property type="match status" value="1"/>
</dbReference>
<feature type="domain" description="Ketoreductase" evidence="3">
    <location>
        <begin position="14"/>
        <end position="185"/>
    </location>
</feature>
<dbReference type="PANTHER" id="PTHR42901">
    <property type="entry name" value="ALCOHOL DEHYDROGENASE"/>
    <property type="match status" value="1"/>
</dbReference>
<dbReference type="PROSITE" id="PS00061">
    <property type="entry name" value="ADH_SHORT"/>
    <property type="match status" value="1"/>
</dbReference>
<dbReference type="Gene3D" id="3.40.50.720">
    <property type="entry name" value="NAD(P)-binding Rossmann-like Domain"/>
    <property type="match status" value="1"/>
</dbReference>
<dbReference type="PRINTS" id="PR00081">
    <property type="entry name" value="GDHRDH"/>
</dbReference>
<dbReference type="PATRIC" id="fig|565050.3.peg.2375"/>